<dbReference type="PROSITE" id="PS51450">
    <property type="entry name" value="LRR"/>
    <property type="match status" value="4"/>
</dbReference>
<keyword evidence="2" id="KW-0677">Repeat</keyword>
<dbReference type="EMBL" id="KK112437">
    <property type="protein sequence ID" value="KFM57655.1"/>
    <property type="molecule type" value="Genomic_DNA"/>
</dbReference>
<dbReference type="InterPro" id="IPR001611">
    <property type="entry name" value="Leu-rich_rpt"/>
</dbReference>
<reference evidence="3 4" key="1">
    <citation type="submission" date="2013-11" db="EMBL/GenBank/DDBJ databases">
        <title>Genome sequencing of Stegodyphus mimosarum.</title>
        <authorList>
            <person name="Bechsgaard J."/>
        </authorList>
    </citation>
    <scope>NUCLEOTIDE SEQUENCE [LARGE SCALE GENOMIC DNA]</scope>
</reference>
<proteinExistence type="predicted"/>
<dbReference type="OrthoDB" id="10022853at2759"/>
<dbReference type="AlphaFoldDB" id="A0A087SXR6"/>
<protein>
    <submittedName>
        <fullName evidence="3">Chaoptin</fullName>
    </submittedName>
</protein>
<keyword evidence="4" id="KW-1185">Reference proteome</keyword>
<name>A0A087SXR6_STEMI</name>
<dbReference type="SUPFAM" id="SSF52058">
    <property type="entry name" value="L domain-like"/>
    <property type="match status" value="1"/>
</dbReference>
<evidence type="ECO:0000256" key="1">
    <source>
        <dbReference type="ARBA" id="ARBA00022614"/>
    </source>
</evidence>
<evidence type="ECO:0000313" key="3">
    <source>
        <dbReference type="EMBL" id="KFM57655.1"/>
    </source>
</evidence>
<dbReference type="Pfam" id="PF13855">
    <property type="entry name" value="LRR_8"/>
    <property type="match status" value="5"/>
</dbReference>
<evidence type="ECO:0000256" key="2">
    <source>
        <dbReference type="ARBA" id="ARBA00022737"/>
    </source>
</evidence>
<dbReference type="STRING" id="407821.A0A087SXR6"/>
<keyword evidence="1" id="KW-0433">Leucine-rich repeat</keyword>
<feature type="non-terminal residue" evidence="3">
    <location>
        <position position="638"/>
    </location>
</feature>
<gene>
    <name evidence="3" type="ORF">X975_14700</name>
</gene>
<dbReference type="Gene3D" id="3.80.10.10">
    <property type="entry name" value="Ribonuclease Inhibitor"/>
    <property type="match status" value="4"/>
</dbReference>
<sequence length="638" mass="72206">MPHLSTVVLFGNKINTVESFSFSNCTYLHTIVLSKNNLLSIESSAFHNLNRLSNIFLQDNQLQSFSFDAIASETSKLYLNLSSNALKELNHENTTSLKALNVRTLDLTNNQISVIPDSFFLTVSRCLLHLLLSKNYISNLPLVSLPTLQVLHLSHNNFDIVDPTVFECCSSVQILFLNHNNISYIADSAFVRMERLRILDLSHNKISFLPADVFAQTVLEKLNLSHNNFLHPPSPSLIPVAKTLRHLDLSLNGIENVSAHSFRSMNKLQALNLSSNHISSLHEQSFHDLNHLIKLDVSHNPLQRILKQRPFGSLTSLRSLNLRNTSLLSVSHLSLPQLNILSLKDNFLYNVSQQVFEKSRNVRYLDLSGNLLQDVPMHLWEKIRKLIYLDISNNPIEVLGVNSFIGLEKLQQLDISLLLLKRLDPRTLHGLKFLTTFKTDSYASVRSFRLQDLLSHAFALRKVTVNIEESTLSHQVQRAFGTKLRELVITGSNLQRILPDAFSGLSTHELTIRISGTMVSKFPDGLLRYLPDVRYLTLDLRNNQLTTMGPGVLAAVTRDGEDVHQTQHITGGVLLEGNPWNCSCDLLWLSRWLRRWLRETFHVHMLSVEAALYVNSVSRKATCSIPGMNTSLAIVDLR</sequence>
<dbReference type="SUPFAM" id="SSF52047">
    <property type="entry name" value="RNI-like"/>
    <property type="match status" value="1"/>
</dbReference>
<dbReference type="InterPro" id="IPR032675">
    <property type="entry name" value="LRR_dom_sf"/>
</dbReference>
<dbReference type="PANTHER" id="PTHR24366">
    <property type="entry name" value="IG(IMMUNOGLOBULIN) AND LRR(LEUCINE RICH REPEAT) DOMAINS"/>
    <property type="match status" value="1"/>
</dbReference>
<dbReference type="PANTHER" id="PTHR24366:SF96">
    <property type="entry name" value="LEUCINE RICH REPEAT CONTAINING 53"/>
    <property type="match status" value="1"/>
</dbReference>
<organism evidence="3 4">
    <name type="scientific">Stegodyphus mimosarum</name>
    <name type="common">African social velvet spider</name>
    <dbReference type="NCBI Taxonomy" id="407821"/>
    <lineage>
        <taxon>Eukaryota</taxon>
        <taxon>Metazoa</taxon>
        <taxon>Ecdysozoa</taxon>
        <taxon>Arthropoda</taxon>
        <taxon>Chelicerata</taxon>
        <taxon>Arachnida</taxon>
        <taxon>Araneae</taxon>
        <taxon>Araneomorphae</taxon>
        <taxon>Entelegynae</taxon>
        <taxon>Eresoidea</taxon>
        <taxon>Eresidae</taxon>
        <taxon>Stegodyphus</taxon>
    </lineage>
</organism>
<dbReference type="SMART" id="SM00369">
    <property type="entry name" value="LRR_TYP"/>
    <property type="match status" value="15"/>
</dbReference>
<dbReference type="OMA" id="NELECGW"/>
<dbReference type="InterPro" id="IPR003591">
    <property type="entry name" value="Leu-rich_rpt_typical-subtyp"/>
</dbReference>
<evidence type="ECO:0000313" key="4">
    <source>
        <dbReference type="Proteomes" id="UP000054359"/>
    </source>
</evidence>
<dbReference type="Proteomes" id="UP000054359">
    <property type="component" value="Unassembled WGS sequence"/>
</dbReference>
<accession>A0A087SXR6</accession>